<dbReference type="GO" id="GO:0006260">
    <property type="term" value="P:DNA replication"/>
    <property type="evidence" value="ECO:0007669"/>
    <property type="project" value="UniProtKB-KW"/>
</dbReference>
<comment type="caution">
    <text evidence="19">The sequence shown here is derived from an EMBL/GenBank/DDBJ whole genome shotgun (WGS) entry which is preliminary data.</text>
</comment>
<keyword evidence="8" id="KW-0460">Magnesium</keyword>
<evidence type="ECO:0000256" key="3">
    <source>
        <dbReference type="ARBA" id="ARBA00022457"/>
    </source>
</evidence>
<dbReference type="InterPro" id="IPR020084">
    <property type="entry name" value="NUDIX_hydrolase_CS"/>
</dbReference>
<dbReference type="Pfam" id="PF00293">
    <property type="entry name" value="NUDIX"/>
    <property type="match status" value="1"/>
</dbReference>
<evidence type="ECO:0000313" key="20">
    <source>
        <dbReference type="Proteomes" id="UP000218366"/>
    </source>
</evidence>
<evidence type="ECO:0000256" key="11">
    <source>
        <dbReference type="ARBA" id="ARBA00036904"/>
    </source>
</evidence>
<protein>
    <recommendedName>
        <fullName evidence="13">8-oxo-dGTP diphosphatase</fullName>
        <ecNumber evidence="12">3.6.1.55</ecNumber>
    </recommendedName>
    <alternativeName>
        <fullName evidence="16">7,8-dihydro-8-oxoguanine-triphosphatase</fullName>
    </alternativeName>
    <alternativeName>
        <fullName evidence="15">Mutator protein MutT</fullName>
    </alternativeName>
    <alternativeName>
        <fullName evidence="14">dGTP pyrophosphohydrolase</fullName>
    </alternativeName>
</protein>
<name>A0A2A4B846_9SPHN</name>
<feature type="domain" description="Nudix hydrolase" evidence="18">
    <location>
        <begin position="9"/>
        <end position="135"/>
    </location>
</feature>
<dbReference type="FunFam" id="3.90.79.10:FF:000014">
    <property type="entry name" value="8-oxo-dGTP diphosphatase MutT"/>
    <property type="match status" value="1"/>
</dbReference>
<dbReference type="GO" id="GO:0044716">
    <property type="term" value="F:8-oxo-GDP phosphatase activity"/>
    <property type="evidence" value="ECO:0007669"/>
    <property type="project" value="TreeGrafter"/>
</dbReference>
<dbReference type="Gene3D" id="3.90.79.10">
    <property type="entry name" value="Nucleoside Triphosphate Pyrophosphohydrolase"/>
    <property type="match status" value="1"/>
</dbReference>
<dbReference type="EC" id="3.6.1.55" evidence="12"/>
<proteinExistence type="inferred from homology"/>
<dbReference type="GO" id="GO:0044715">
    <property type="term" value="F:8-oxo-dGDP phosphatase activity"/>
    <property type="evidence" value="ECO:0007669"/>
    <property type="project" value="TreeGrafter"/>
</dbReference>
<dbReference type="EMBL" id="NWMW01000001">
    <property type="protein sequence ID" value="PCD04122.1"/>
    <property type="molecule type" value="Genomic_DNA"/>
</dbReference>
<evidence type="ECO:0000256" key="10">
    <source>
        <dbReference type="ARBA" id="ARBA00035861"/>
    </source>
</evidence>
<evidence type="ECO:0000256" key="1">
    <source>
        <dbReference type="ARBA" id="ARBA00001946"/>
    </source>
</evidence>
<dbReference type="PROSITE" id="PS51462">
    <property type="entry name" value="NUDIX"/>
    <property type="match status" value="1"/>
</dbReference>
<dbReference type="PANTHER" id="PTHR47707:SF1">
    <property type="entry name" value="NUDIX HYDROLASE FAMILY PROTEIN"/>
    <property type="match status" value="1"/>
</dbReference>
<keyword evidence="7 17" id="KW-0378">Hydrolase</keyword>
<keyword evidence="4" id="KW-0235">DNA replication</keyword>
<evidence type="ECO:0000256" key="17">
    <source>
        <dbReference type="RuleBase" id="RU003476"/>
    </source>
</evidence>
<evidence type="ECO:0000256" key="9">
    <source>
        <dbReference type="ARBA" id="ARBA00023204"/>
    </source>
</evidence>
<evidence type="ECO:0000256" key="8">
    <source>
        <dbReference type="ARBA" id="ARBA00022842"/>
    </source>
</evidence>
<dbReference type="PRINTS" id="PR00502">
    <property type="entry name" value="NUDIXFAMILY"/>
</dbReference>
<evidence type="ECO:0000256" key="4">
    <source>
        <dbReference type="ARBA" id="ARBA00022705"/>
    </source>
</evidence>
<accession>A0A2A4B846</accession>
<evidence type="ECO:0000256" key="5">
    <source>
        <dbReference type="ARBA" id="ARBA00022723"/>
    </source>
</evidence>
<dbReference type="InterPro" id="IPR020476">
    <property type="entry name" value="Nudix_hydrolase"/>
</dbReference>
<comment type="similarity">
    <text evidence="2 17">Belongs to the Nudix hydrolase family.</text>
</comment>
<keyword evidence="3" id="KW-0515">Mutator protein</keyword>
<evidence type="ECO:0000256" key="6">
    <source>
        <dbReference type="ARBA" id="ARBA00022763"/>
    </source>
</evidence>
<keyword evidence="5" id="KW-0479">Metal-binding</keyword>
<dbReference type="GO" id="GO:0046872">
    <property type="term" value="F:metal ion binding"/>
    <property type="evidence" value="ECO:0007669"/>
    <property type="project" value="UniProtKB-KW"/>
</dbReference>
<dbReference type="SUPFAM" id="SSF55811">
    <property type="entry name" value="Nudix"/>
    <property type="match status" value="1"/>
</dbReference>
<dbReference type="PROSITE" id="PS00893">
    <property type="entry name" value="NUDIX_BOX"/>
    <property type="match status" value="1"/>
</dbReference>
<dbReference type="RefSeq" id="WP_096342517.1">
    <property type="nucleotide sequence ID" value="NZ_NWMW01000001.1"/>
</dbReference>
<keyword evidence="20" id="KW-1185">Reference proteome</keyword>
<comment type="catalytic activity">
    <reaction evidence="10">
        <text>8-oxo-dGTP + H2O = 8-oxo-dGMP + diphosphate + H(+)</text>
        <dbReference type="Rhea" id="RHEA:31575"/>
        <dbReference type="ChEBI" id="CHEBI:15377"/>
        <dbReference type="ChEBI" id="CHEBI:15378"/>
        <dbReference type="ChEBI" id="CHEBI:33019"/>
        <dbReference type="ChEBI" id="CHEBI:63224"/>
        <dbReference type="ChEBI" id="CHEBI:77896"/>
        <dbReference type="EC" id="3.6.1.55"/>
    </reaction>
</comment>
<evidence type="ECO:0000256" key="13">
    <source>
        <dbReference type="ARBA" id="ARBA00040794"/>
    </source>
</evidence>
<organism evidence="19 20">
    <name type="scientific">Sphingomonas spermidinifaciens</name>
    <dbReference type="NCBI Taxonomy" id="1141889"/>
    <lineage>
        <taxon>Bacteria</taxon>
        <taxon>Pseudomonadati</taxon>
        <taxon>Pseudomonadota</taxon>
        <taxon>Alphaproteobacteria</taxon>
        <taxon>Sphingomonadales</taxon>
        <taxon>Sphingomonadaceae</taxon>
        <taxon>Sphingomonas</taxon>
    </lineage>
</organism>
<dbReference type="GO" id="GO:0006281">
    <property type="term" value="P:DNA repair"/>
    <property type="evidence" value="ECO:0007669"/>
    <property type="project" value="UniProtKB-KW"/>
</dbReference>
<dbReference type="Proteomes" id="UP000218366">
    <property type="component" value="Unassembled WGS sequence"/>
</dbReference>
<dbReference type="PANTHER" id="PTHR47707">
    <property type="entry name" value="8-OXO-DGTP DIPHOSPHATASE"/>
    <property type="match status" value="1"/>
</dbReference>
<evidence type="ECO:0000256" key="7">
    <source>
        <dbReference type="ARBA" id="ARBA00022801"/>
    </source>
</evidence>
<evidence type="ECO:0000256" key="16">
    <source>
        <dbReference type="ARBA" id="ARBA00042798"/>
    </source>
</evidence>
<evidence type="ECO:0000256" key="14">
    <source>
        <dbReference type="ARBA" id="ARBA00041592"/>
    </source>
</evidence>
<dbReference type="InterPro" id="IPR047127">
    <property type="entry name" value="MutT-like"/>
</dbReference>
<dbReference type="InterPro" id="IPR000086">
    <property type="entry name" value="NUDIX_hydrolase_dom"/>
</dbReference>
<evidence type="ECO:0000256" key="15">
    <source>
        <dbReference type="ARBA" id="ARBA00041979"/>
    </source>
</evidence>
<reference evidence="19 20" key="1">
    <citation type="submission" date="2017-09" db="EMBL/GenBank/DDBJ databases">
        <title>Sphingomonas spermidinifaciens 9NM-10, whole genome shotgun sequence.</title>
        <authorList>
            <person name="Feng G."/>
            <person name="Zhu H."/>
        </authorList>
    </citation>
    <scope>NUCLEOTIDE SEQUENCE [LARGE SCALE GENOMIC DNA]</scope>
    <source>
        <strain evidence="19 20">9NM-10</strain>
    </source>
</reference>
<comment type="cofactor">
    <cofactor evidence="1">
        <name>Mg(2+)</name>
        <dbReference type="ChEBI" id="CHEBI:18420"/>
    </cofactor>
</comment>
<dbReference type="InterPro" id="IPR015797">
    <property type="entry name" value="NUDIX_hydrolase-like_dom_sf"/>
</dbReference>
<dbReference type="GO" id="GO:0035539">
    <property type="term" value="F:8-oxo-7,8-dihydrodeoxyguanosine triphosphate pyrophosphatase activity"/>
    <property type="evidence" value="ECO:0007669"/>
    <property type="project" value="UniProtKB-EC"/>
</dbReference>
<keyword evidence="6" id="KW-0227">DNA damage</keyword>
<dbReference type="AlphaFoldDB" id="A0A2A4B846"/>
<dbReference type="GO" id="GO:0008413">
    <property type="term" value="F:8-oxo-7,8-dihydroguanosine triphosphate pyrophosphatase activity"/>
    <property type="evidence" value="ECO:0007669"/>
    <property type="project" value="TreeGrafter"/>
</dbReference>
<keyword evidence="9" id="KW-0234">DNA repair</keyword>
<evidence type="ECO:0000313" key="19">
    <source>
        <dbReference type="EMBL" id="PCD04122.1"/>
    </source>
</evidence>
<dbReference type="OrthoDB" id="9810648at2"/>
<evidence type="ECO:0000259" key="18">
    <source>
        <dbReference type="PROSITE" id="PS51462"/>
    </source>
</evidence>
<dbReference type="CDD" id="cd03425">
    <property type="entry name" value="NUDIX_MutT_NudA_like"/>
    <property type="match status" value="1"/>
</dbReference>
<evidence type="ECO:0000256" key="12">
    <source>
        <dbReference type="ARBA" id="ARBA00038905"/>
    </source>
</evidence>
<evidence type="ECO:0000256" key="2">
    <source>
        <dbReference type="ARBA" id="ARBA00005582"/>
    </source>
</evidence>
<comment type="catalytic activity">
    <reaction evidence="11">
        <text>8-oxo-GTP + H2O = 8-oxo-GMP + diphosphate + H(+)</text>
        <dbReference type="Rhea" id="RHEA:67616"/>
        <dbReference type="ChEBI" id="CHEBI:15377"/>
        <dbReference type="ChEBI" id="CHEBI:15378"/>
        <dbReference type="ChEBI" id="CHEBI:33019"/>
        <dbReference type="ChEBI" id="CHEBI:143553"/>
        <dbReference type="ChEBI" id="CHEBI:145694"/>
    </reaction>
</comment>
<gene>
    <name evidence="19" type="ORF">COC42_07415</name>
</gene>
<sequence>MRSVDPIPMLFVAAAALIDADGRVLVQRRPPGKPMAGLWEFPGGKVEPGETPEAALIRELHEELGIDVEAACLAPSVFASETLGERHLLLLLYACRKWKGVVEARHAEALRWVRPVELHRLEMPPADRPLIGLLEALI</sequence>